<dbReference type="AlphaFoldDB" id="A0AAF3FJE5"/>
<evidence type="ECO:0000256" key="1">
    <source>
        <dbReference type="ARBA" id="ARBA00004370"/>
    </source>
</evidence>
<dbReference type="PANTHER" id="PTHR23360:SF67">
    <property type="entry name" value="G-PROTEIN COUPLED RECEPTORS FAMILY 1 PROFILE DOMAIN-CONTAINING PROTEIN"/>
    <property type="match status" value="1"/>
</dbReference>
<feature type="transmembrane region" description="Helical" evidence="5">
    <location>
        <begin position="121"/>
        <end position="142"/>
    </location>
</feature>
<keyword evidence="2 5" id="KW-0812">Transmembrane</keyword>
<dbReference type="WBParaSite" id="MBELARI_LOCUS7086">
    <property type="protein sequence ID" value="MBELARI_LOCUS7086"/>
    <property type="gene ID" value="MBELARI_LOCUS7086"/>
</dbReference>
<sequence length="318" mass="36776">MDSVMQVTRPVIGWGIIFFNIFGNFGNFNILWACKRGNLKGKHGVLLTMTTFFQSVCLLFEFIQAYCMFFTTMITRRLCVTVQSPYLFTICMQQFLLLLLSIDLVISSLAPAFHRRTPTKIYCLLMALPAVIFSSWMEALAIRGIDDEILWICNPPIAFAPEPRKVWLRGCVWINVITFALYMFLLIKFHVQAYQKKTAQQDICLAENRLKHQCYEEKVTRSLSVLVISFVFSWFFALIGADVVQFLGLSAELVPVFQTYMVFPAMLSYSLPYYVLFVNSAHFREIFTLQLKLLFRIPMAAKEREESLTRPGESPSRF</sequence>
<reference evidence="7" key="1">
    <citation type="submission" date="2024-02" db="UniProtKB">
        <authorList>
            <consortium name="WormBaseParasite"/>
        </authorList>
    </citation>
    <scope>IDENTIFICATION</scope>
</reference>
<dbReference type="SMART" id="SM01381">
    <property type="entry name" value="7TM_GPCR_Srsx"/>
    <property type="match status" value="1"/>
</dbReference>
<feature type="transmembrane region" description="Helical" evidence="5">
    <location>
        <begin position="86"/>
        <end position="109"/>
    </location>
</feature>
<dbReference type="InterPro" id="IPR000276">
    <property type="entry name" value="GPCR_Rhodpsn"/>
</dbReference>
<name>A0AAF3FJE5_9BILA</name>
<feature type="transmembrane region" description="Helical" evidence="5">
    <location>
        <begin position="219"/>
        <end position="239"/>
    </location>
</feature>
<feature type="transmembrane region" description="Helical" evidence="5">
    <location>
        <begin position="12"/>
        <end position="32"/>
    </location>
</feature>
<dbReference type="Gene3D" id="1.20.1070.10">
    <property type="entry name" value="Rhodopsin 7-helix transmembrane proteins"/>
    <property type="match status" value="1"/>
</dbReference>
<dbReference type="GO" id="GO:0016020">
    <property type="term" value="C:membrane"/>
    <property type="evidence" value="ECO:0007669"/>
    <property type="project" value="UniProtKB-SubCell"/>
</dbReference>
<organism evidence="6 7">
    <name type="scientific">Mesorhabditis belari</name>
    <dbReference type="NCBI Taxonomy" id="2138241"/>
    <lineage>
        <taxon>Eukaryota</taxon>
        <taxon>Metazoa</taxon>
        <taxon>Ecdysozoa</taxon>
        <taxon>Nematoda</taxon>
        <taxon>Chromadorea</taxon>
        <taxon>Rhabditida</taxon>
        <taxon>Rhabditina</taxon>
        <taxon>Rhabditomorpha</taxon>
        <taxon>Rhabditoidea</taxon>
        <taxon>Rhabditidae</taxon>
        <taxon>Mesorhabditinae</taxon>
        <taxon>Mesorhabditis</taxon>
    </lineage>
</organism>
<proteinExistence type="predicted"/>
<dbReference type="SUPFAM" id="SSF81321">
    <property type="entry name" value="Family A G protein-coupled receptor-like"/>
    <property type="match status" value="1"/>
</dbReference>
<evidence type="ECO:0000313" key="6">
    <source>
        <dbReference type="Proteomes" id="UP000887575"/>
    </source>
</evidence>
<protein>
    <submittedName>
        <fullName evidence="7">Uncharacterized protein</fullName>
    </submittedName>
</protein>
<dbReference type="Pfam" id="PF10320">
    <property type="entry name" value="7TM_GPCR_Srsx"/>
    <property type="match status" value="1"/>
</dbReference>
<dbReference type="GO" id="GO:0004930">
    <property type="term" value="F:G protein-coupled receptor activity"/>
    <property type="evidence" value="ECO:0007669"/>
    <property type="project" value="InterPro"/>
</dbReference>
<comment type="subcellular location">
    <subcellularLocation>
        <location evidence="1">Membrane</location>
    </subcellularLocation>
</comment>
<evidence type="ECO:0000256" key="2">
    <source>
        <dbReference type="ARBA" id="ARBA00022692"/>
    </source>
</evidence>
<dbReference type="PANTHER" id="PTHR23360">
    <property type="entry name" value="G-PROTEIN COUPLED RECEPTORS FAMILY 1 PROFILE DOMAIN-CONTAINING PROTEIN-RELATED"/>
    <property type="match status" value="1"/>
</dbReference>
<feature type="transmembrane region" description="Helical" evidence="5">
    <location>
        <begin position="259"/>
        <end position="277"/>
    </location>
</feature>
<dbReference type="InterPro" id="IPR047130">
    <property type="entry name" value="7TM_GPCR_Srsx_nematod"/>
</dbReference>
<dbReference type="Proteomes" id="UP000887575">
    <property type="component" value="Unassembled WGS sequence"/>
</dbReference>
<evidence type="ECO:0000256" key="4">
    <source>
        <dbReference type="ARBA" id="ARBA00023136"/>
    </source>
</evidence>
<evidence type="ECO:0000313" key="7">
    <source>
        <dbReference type="WBParaSite" id="MBELARI_LOCUS7086"/>
    </source>
</evidence>
<dbReference type="InterPro" id="IPR019424">
    <property type="entry name" value="7TM_GPCR_Srsx"/>
</dbReference>
<feature type="transmembrane region" description="Helical" evidence="5">
    <location>
        <begin position="44"/>
        <end position="66"/>
    </location>
</feature>
<evidence type="ECO:0000256" key="3">
    <source>
        <dbReference type="ARBA" id="ARBA00022989"/>
    </source>
</evidence>
<keyword evidence="4 5" id="KW-0472">Membrane</keyword>
<evidence type="ECO:0000256" key="5">
    <source>
        <dbReference type="SAM" id="Phobius"/>
    </source>
</evidence>
<keyword evidence="6" id="KW-1185">Reference proteome</keyword>
<feature type="transmembrane region" description="Helical" evidence="5">
    <location>
        <begin position="166"/>
        <end position="187"/>
    </location>
</feature>
<accession>A0AAF3FJE5</accession>
<keyword evidence="3 5" id="KW-1133">Transmembrane helix</keyword>